<dbReference type="PANTHER" id="PTHR43591">
    <property type="entry name" value="METHYLTRANSFERASE"/>
    <property type="match status" value="1"/>
</dbReference>
<dbReference type="Gene3D" id="3.40.50.150">
    <property type="entry name" value="Vaccinia Virus protein VP39"/>
    <property type="match status" value="1"/>
</dbReference>
<sequence length="377" mass="43042">MSSDYEEDSDVTLLHAGFRPGDSLTRAALPAPPSYLPQPDDDPNESDSAYGEDSLLRDDTKTLASHITEYRYEFGRRYHAFRDGAYWGPNDEVANEQQDLAHHMYTVTLDGKLHLAPLSQPQEILDVGTGTGIWSIDMADQYPGARVTGVDLSPIQPTFVPPNCTFEIDDMTMPWTYAPERFDFIHVRELFGSIPDWDEFFRQCYRALKPGGYIEVVEHSVSPVVDDATMGVDHFYRTWGETVIKAGERFGKSFSIWEESADRLKKAGFEDVVESSYKWPMNAYVFSSKTMDTGETRKLNTRSSWSDDPKLRELGRWNQFRLNGGIEGFMLRLLTTTLEWSYEKAQVFLAQMRTCLRDYRTHAYLPVTVVVARKPTG</sequence>
<keyword evidence="3" id="KW-1185">Reference proteome</keyword>
<dbReference type="Pfam" id="PF13489">
    <property type="entry name" value="Methyltransf_23"/>
    <property type="match status" value="1"/>
</dbReference>
<organism evidence="2 3">
    <name type="scientific">Penicillium daleae</name>
    <dbReference type="NCBI Taxonomy" id="63821"/>
    <lineage>
        <taxon>Eukaryota</taxon>
        <taxon>Fungi</taxon>
        <taxon>Dikarya</taxon>
        <taxon>Ascomycota</taxon>
        <taxon>Pezizomycotina</taxon>
        <taxon>Eurotiomycetes</taxon>
        <taxon>Eurotiomycetidae</taxon>
        <taxon>Eurotiales</taxon>
        <taxon>Aspergillaceae</taxon>
        <taxon>Penicillium</taxon>
    </lineage>
</organism>
<dbReference type="CDD" id="cd02440">
    <property type="entry name" value="AdoMet_MTases"/>
    <property type="match status" value="1"/>
</dbReference>
<dbReference type="InterPro" id="IPR029063">
    <property type="entry name" value="SAM-dependent_MTases_sf"/>
</dbReference>
<evidence type="ECO:0000313" key="2">
    <source>
        <dbReference type="EMBL" id="KAJ5443440.1"/>
    </source>
</evidence>
<dbReference type="PANTHER" id="PTHR43591:SF105">
    <property type="entry name" value="METHYLTRANSFERASE DOMAIN-CONTAINING PROTEIN-RELATED"/>
    <property type="match status" value="1"/>
</dbReference>
<keyword evidence="2" id="KW-0808">Transferase</keyword>
<dbReference type="RefSeq" id="XP_056763520.1">
    <property type="nucleotide sequence ID" value="XM_056910694.1"/>
</dbReference>
<protein>
    <submittedName>
        <fullName evidence="2">S-adenosyl-L-methionine-dependent methyltransferase</fullName>
    </submittedName>
</protein>
<gene>
    <name evidence="2" type="ORF">N7458_007312</name>
</gene>
<evidence type="ECO:0000313" key="3">
    <source>
        <dbReference type="Proteomes" id="UP001213681"/>
    </source>
</evidence>
<dbReference type="AlphaFoldDB" id="A0AAD6G0Z1"/>
<reference evidence="2" key="1">
    <citation type="submission" date="2022-12" db="EMBL/GenBank/DDBJ databases">
        <authorList>
            <person name="Petersen C."/>
        </authorList>
    </citation>
    <scope>NUCLEOTIDE SEQUENCE</scope>
    <source>
        <strain evidence="2">IBT 16125</strain>
    </source>
</reference>
<dbReference type="SUPFAM" id="SSF53335">
    <property type="entry name" value="S-adenosyl-L-methionine-dependent methyltransferases"/>
    <property type="match status" value="1"/>
</dbReference>
<dbReference type="EMBL" id="JAPVEA010000007">
    <property type="protein sequence ID" value="KAJ5443440.1"/>
    <property type="molecule type" value="Genomic_DNA"/>
</dbReference>
<comment type="caution">
    <text evidence="2">The sequence shown here is derived from an EMBL/GenBank/DDBJ whole genome shotgun (WGS) entry which is preliminary data.</text>
</comment>
<evidence type="ECO:0000256" key="1">
    <source>
        <dbReference type="SAM" id="MobiDB-lite"/>
    </source>
</evidence>
<dbReference type="GeneID" id="81600937"/>
<name>A0AAD6G0Z1_9EURO</name>
<feature type="region of interest" description="Disordered" evidence="1">
    <location>
        <begin position="1"/>
        <end position="53"/>
    </location>
</feature>
<dbReference type="GO" id="GO:0008168">
    <property type="term" value="F:methyltransferase activity"/>
    <property type="evidence" value="ECO:0007669"/>
    <property type="project" value="UniProtKB-KW"/>
</dbReference>
<accession>A0AAD6G0Z1</accession>
<dbReference type="Proteomes" id="UP001213681">
    <property type="component" value="Unassembled WGS sequence"/>
</dbReference>
<feature type="compositionally biased region" description="Acidic residues" evidence="1">
    <location>
        <begin position="1"/>
        <end position="10"/>
    </location>
</feature>
<proteinExistence type="predicted"/>
<reference evidence="2" key="2">
    <citation type="journal article" date="2023" name="IMA Fungus">
        <title>Comparative genomic study of the Penicillium genus elucidates a diverse pangenome and 15 lateral gene transfer events.</title>
        <authorList>
            <person name="Petersen C."/>
            <person name="Sorensen T."/>
            <person name="Nielsen M.R."/>
            <person name="Sondergaard T.E."/>
            <person name="Sorensen J.L."/>
            <person name="Fitzpatrick D.A."/>
            <person name="Frisvad J.C."/>
            <person name="Nielsen K.L."/>
        </authorList>
    </citation>
    <scope>NUCLEOTIDE SEQUENCE</scope>
    <source>
        <strain evidence="2">IBT 16125</strain>
    </source>
</reference>
<keyword evidence="2" id="KW-0489">Methyltransferase</keyword>
<dbReference type="GO" id="GO:0032259">
    <property type="term" value="P:methylation"/>
    <property type="evidence" value="ECO:0007669"/>
    <property type="project" value="UniProtKB-KW"/>
</dbReference>